<evidence type="ECO:0000256" key="8">
    <source>
        <dbReference type="ARBA" id="ARBA00023136"/>
    </source>
</evidence>
<dbReference type="Proteomes" id="UP000003167">
    <property type="component" value="Unassembled WGS sequence"/>
</dbReference>
<feature type="domain" description="Methylamine utilisation protein MauE" evidence="13">
    <location>
        <begin position="10"/>
        <end position="141"/>
    </location>
</feature>
<evidence type="ECO:0000256" key="3">
    <source>
        <dbReference type="ARBA" id="ARBA00007422"/>
    </source>
</evidence>
<dbReference type="FunFam" id="3.20.20.70:FF:000016">
    <property type="entry name" value="Triosephosphate isomerase"/>
    <property type="match status" value="1"/>
</dbReference>
<dbReference type="InterPro" id="IPR022896">
    <property type="entry name" value="TrioseP_Isoase_bac/euk"/>
</dbReference>
<dbReference type="STRING" id="999422.HMPREF9944_01425"/>
<proteinExistence type="inferred from homology"/>
<evidence type="ECO:0000256" key="2">
    <source>
        <dbReference type="ARBA" id="ARBA00004680"/>
    </source>
</evidence>
<evidence type="ECO:0000256" key="5">
    <source>
        <dbReference type="ARBA" id="ARBA00022490"/>
    </source>
</evidence>
<evidence type="ECO:0000256" key="11">
    <source>
        <dbReference type="HAMAP-Rule" id="MF_00147"/>
    </source>
</evidence>
<evidence type="ECO:0000256" key="1">
    <source>
        <dbReference type="ARBA" id="ARBA00004141"/>
    </source>
</evidence>
<keyword evidence="15" id="KW-1185">Reference proteome</keyword>
<feature type="binding site" evidence="11">
    <location>
        <begin position="677"/>
        <end position="678"/>
    </location>
    <ligand>
        <name>substrate</name>
    </ligand>
</feature>
<dbReference type="GO" id="GO:0006094">
    <property type="term" value="P:gluconeogenesis"/>
    <property type="evidence" value="ECO:0007669"/>
    <property type="project" value="UniProtKB-UniRule"/>
</dbReference>
<feature type="transmembrane region" description="Helical" evidence="12">
    <location>
        <begin position="127"/>
        <end position="146"/>
    </location>
</feature>
<reference evidence="14 15" key="1">
    <citation type="submission" date="2011-12" db="EMBL/GenBank/DDBJ databases">
        <title>The Genome Sequence of Prevotella maculosa OT 289.</title>
        <authorList>
            <consortium name="The Broad Institute Genome Sequencing Platform"/>
            <person name="Earl A."/>
            <person name="Ward D."/>
            <person name="Feldgarden M."/>
            <person name="Gevers D."/>
            <person name="Izard J."/>
            <person name="Blanton J.M."/>
            <person name="Mathney J."/>
            <person name="Tanner A.C."/>
            <person name="Dewhirst F.E."/>
            <person name="Young S.K."/>
            <person name="Zeng Q."/>
            <person name="Gargeya S."/>
            <person name="Fitzgerald M."/>
            <person name="Haas B."/>
            <person name="Abouelleil A."/>
            <person name="Alvarado L."/>
            <person name="Arachchi H.M."/>
            <person name="Berlin A."/>
            <person name="Chapman S.B."/>
            <person name="Gearin G."/>
            <person name="Goldberg J."/>
            <person name="Griggs A."/>
            <person name="Gujja S."/>
            <person name="Hansen M."/>
            <person name="Heiman D."/>
            <person name="Howarth C."/>
            <person name="Larimer J."/>
            <person name="Lui A."/>
            <person name="MacDonald P.J.P."/>
            <person name="McCowen C."/>
            <person name="Montmayeur A."/>
            <person name="Murphy C."/>
            <person name="Neiman D."/>
            <person name="Pearson M."/>
            <person name="Priest M."/>
            <person name="Roberts A."/>
            <person name="Saif S."/>
            <person name="Shea T."/>
            <person name="Sisk P."/>
            <person name="Stolte C."/>
            <person name="Sykes S."/>
            <person name="Wortman J."/>
            <person name="Nusbaum C."/>
            <person name="Birren B."/>
        </authorList>
    </citation>
    <scope>NUCLEOTIDE SEQUENCE [LARGE SCALE GENOMIC DNA]</scope>
    <source>
        <strain evidence="14 15">OT 289</strain>
    </source>
</reference>
<keyword evidence="6 12" id="KW-0812">Transmembrane</keyword>
<gene>
    <name evidence="11" type="primary">tpiA</name>
    <name evidence="14" type="ORF">HMPREF9944_01425</name>
</gene>
<evidence type="ECO:0000256" key="7">
    <source>
        <dbReference type="ARBA" id="ARBA00022989"/>
    </source>
</evidence>
<dbReference type="InterPro" id="IPR020861">
    <property type="entry name" value="Triosephosphate_isomerase_AS"/>
</dbReference>
<comment type="pathway">
    <text evidence="11">Carbohydrate biosynthesis; gluconeogenesis.</text>
</comment>
<dbReference type="PROSITE" id="PS51440">
    <property type="entry name" value="TIM_2"/>
    <property type="match status" value="1"/>
</dbReference>
<dbReference type="InterPro" id="IPR035990">
    <property type="entry name" value="TIM_sf"/>
</dbReference>
<feature type="transmembrane region" description="Helical" evidence="12">
    <location>
        <begin position="158"/>
        <end position="179"/>
    </location>
</feature>
<feature type="transmembrane region" description="Helical" evidence="12">
    <location>
        <begin position="12"/>
        <end position="32"/>
    </location>
</feature>
<dbReference type="EMBL" id="AGEK01000027">
    <property type="protein sequence ID" value="EHO70218.1"/>
    <property type="molecule type" value="Genomic_DNA"/>
</dbReference>
<keyword evidence="9 11" id="KW-0324">Glycolysis</keyword>
<accession>H1HMN1</accession>
<keyword evidence="5 11" id="KW-0963">Cytoplasm</keyword>
<dbReference type="AlphaFoldDB" id="H1HMN1"/>
<dbReference type="GO" id="GO:0004807">
    <property type="term" value="F:triose-phosphate isomerase activity"/>
    <property type="evidence" value="ECO:0007669"/>
    <property type="project" value="UniProtKB-UniRule"/>
</dbReference>
<evidence type="ECO:0000256" key="4">
    <source>
        <dbReference type="ARBA" id="ARBA00022432"/>
    </source>
</evidence>
<dbReference type="SUPFAM" id="SSF51351">
    <property type="entry name" value="Triosephosphate isomerase (TIM)"/>
    <property type="match status" value="1"/>
</dbReference>
<dbReference type="EC" id="5.3.1.1" evidence="11"/>
<comment type="caution">
    <text evidence="14">The sequence shown here is derived from an EMBL/GenBank/DDBJ whole genome shotgun (WGS) entry which is preliminary data.</text>
</comment>
<comment type="pathway">
    <text evidence="2 11">Carbohydrate degradation; glycolysis; D-glyceraldehyde 3-phosphate from glycerone phosphate: step 1/1.</text>
</comment>
<dbReference type="PANTHER" id="PTHR21139">
    <property type="entry name" value="TRIOSEPHOSPHATE ISOMERASE"/>
    <property type="match status" value="1"/>
</dbReference>
<dbReference type="HOGENOM" id="CLU_024251_5_1_10"/>
<comment type="function">
    <text evidence="11">Involved in the gluconeogenesis. Catalyzes stereospecifically the conversion of dihydroxyacetone phosphate (DHAP) to D-glyceraldehyde-3-phosphate (G3P).</text>
</comment>
<comment type="similarity">
    <text evidence="3 11">Belongs to the triosephosphate isomerase family.</text>
</comment>
<dbReference type="GO" id="GO:0019563">
    <property type="term" value="P:glycerol catabolic process"/>
    <property type="evidence" value="ECO:0007669"/>
    <property type="project" value="TreeGrafter"/>
</dbReference>
<feature type="active site" description="Electrophile" evidence="11">
    <location>
        <position position="538"/>
    </location>
</feature>
<dbReference type="Pfam" id="PF00121">
    <property type="entry name" value="TIM"/>
    <property type="match status" value="1"/>
</dbReference>
<dbReference type="GO" id="GO:0030416">
    <property type="term" value="P:methylamine metabolic process"/>
    <property type="evidence" value="ECO:0007669"/>
    <property type="project" value="InterPro"/>
</dbReference>
<evidence type="ECO:0000256" key="10">
    <source>
        <dbReference type="ARBA" id="ARBA00023235"/>
    </source>
</evidence>
<evidence type="ECO:0000259" key="13">
    <source>
        <dbReference type="Pfam" id="PF07291"/>
    </source>
</evidence>
<dbReference type="InterPro" id="IPR013785">
    <property type="entry name" value="Aldolase_TIM"/>
</dbReference>
<dbReference type="GO" id="GO:0046166">
    <property type="term" value="P:glyceraldehyde-3-phosphate biosynthetic process"/>
    <property type="evidence" value="ECO:0007669"/>
    <property type="project" value="TreeGrafter"/>
</dbReference>
<feature type="transmembrane region" description="Helical" evidence="12">
    <location>
        <begin position="88"/>
        <end position="107"/>
    </location>
</feature>
<sequence>MSADHRMQKVTVNLCRIIVALTFIFSGFVKAIDPIGTLYKLQDYSEAVHLQGIVPDWLLLVMAVLLAAVEFCMGIFLLFAIQRRLCSRLIVAFMAAMTLVSLWLVIANPVKDCGCFGDALQLTNTETFVKNIVLLGCSIIVARKPLAMFRFISESNQWIVINYTALFILVSSGLSLYYLPLFDFRPYHIGVNILQGMQIPKGAPRPQFETTFIMEKDGQRKEFTLNDYPDSTWKFVDSKTVQVSEGYIPPIHDFTIEDNKTGEDLTKKILGRKGYTFLLIAPHLEQADDSNFGDIDQLYEYAGQHDIPFYCLTASTAKGIKRWIDITGAEYPFYMTDATTLKTIVRSNPGLLLLKDGTIINKWSHNDLPGAELSRPITQSALGKMPKNSVPGKILKIVLWFILPLFLLTLADRLWAWSKWVRLKEKKNKTKLYQLFNQKENKMRKKIVAGNWKMNLNLQEGVALAKEINEALAAEKPNCDVVICTPFIHLASVAQVLDANKVGLGAENCADKEKGAYTGEVSAEMVKSTGAQYVILGHSERRQYYGETVEILKEKVQQALKHGLKIIFCCGETLEERESNRQNAVVKAELDGSVFNLTAEEWKNIILAYEPIWAIGTGKTATSDQAEEMLCYIRSIVAEKYGKEVAEETSILYGGSCKASNAPELFSKPNIDGGLIGGASLKTADFKGIIDAWKK</sequence>
<dbReference type="Pfam" id="PF07291">
    <property type="entry name" value="MauE"/>
    <property type="match status" value="1"/>
</dbReference>
<dbReference type="GO" id="GO:0016020">
    <property type="term" value="C:membrane"/>
    <property type="evidence" value="ECO:0007669"/>
    <property type="project" value="UniProtKB-SubCell"/>
</dbReference>
<evidence type="ECO:0000256" key="9">
    <source>
        <dbReference type="ARBA" id="ARBA00023152"/>
    </source>
</evidence>
<dbReference type="PROSITE" id="PS00171">
    <property type="entry name" value="TIM_1"/>
    <property type="match status" value="1"/>
</dbReference>
<protein>
    <recommendedName>
        <fullName evidence="11">Triosephosphate isomerase</fullName>
        <shortName evidence="11">TIM</shortName>
        <shortName evidence="11">TPI</shortName>
        <ecNumber evidence="11">5.3.1.1</ecNumber>
    </recommendedName>
    <alternativeName>
        <fullName evidence="11">Triose-phosphate isomerase</fullName>
    </alternativeName>
</protein>
<feature type="active site" description="Proton acceptor" evidence="11">
    <location>
        <position position="610"/>
    </location>
</feature>
<dbReference type="UniPathway" id="UPA00138"/>
<evidence type="ECO:0000256" key="6">
    <source>
        <dbReference type="ARBA" id="ARBA00022692"/>
    </source>
</evidence>
<comment type="subunit">
    <text evidence="11">Homodimer.</text>
</comment>
<dbReference type="PATRIC" id="fig|999422.3.peg.1482"/>
<dbReference type="InterPro" id="IPR000652">
    <property type="entry name" value="Triosephosphate_isomerase"/>
</dbReference>
<dbReference type="HAMAP" id="MF_00147_B">
    <property type="entry name" value="TIM_B"/>
    <property type="match status" value="1"/>
</dbReference>
<comment type="subcellular location">
    <subcellularLocation>
        <location evidence="11">Cytoplasm</location>
    </subcellularLocation>
    <subcellularLocation>
        <location evidence="1">Membrane</location>
        <topology evidence="1">Multi-pass membrane protein</topology>
    </subcellularLocation>
</comment>
<dbReference type="NCBIfam" id="NF045576">
    <property type="entry name" value="BT_3928_fam"/>
    <property type="match status" value="1"/>
</dbReference>
<dbReference type="CDD" id="cd00311">
    <property type="entry name" value="TIM"/>
    <property type="match status" value="1"/>
</dbReference>
<evidence type="ECO:0000313" key="15">
    <source>
        <dbReference type="Proteomes" id="UP000003167"/>
    </source>
</evidence>
<dbReference type="NCBIfam" id="TIGR00419">
    <property type="entry name" value="tim"/>
    <property type="match status" value="1"/>
</dbReference>
<feature type="binding site" evidence="11">
    <location>
        <position position="656"/>
    </location>
    <ligand>
        <name>substrate</name>
    </ligand>
</feature>
<dbReference type="Gene3D" id="3.20.20.70">
    <property type="entry name" value="Aldolase class I"/>
    <property type="match status" value="1"/>
</dbReference>
<feature type="transmembrane region" description="Helical" evidence="12">
    <location>
        <begin position="57"/>
        <end position="81"/>
    </location>
</feature>
<dbReference type="InterPro" id="IPR009908">
    <property type="entry name" value="Methylamine_util_MauE"/>
</dbReference>
<feature type="binding site" evidence="11">
    <location>
        <position position="616"/>
    </location>
    <ligand>
        <name>substrate</name>
    </ligand>
</feature>
<name>H1HMN1_9BACT</name>
<evidence type="ECO:0000256" key="12">
    <source>
        <dbReference type="SAM" id="Phobius"/>
    </source>
</evidence>
<dbReference type="UniPathway" id="UPA00109">
    <property type="reaction ID" value="UER00189"/>
</dbReference>
<dbReference type="GO" id="GO:0005829">
    <property type="term" value="C:cytosol"/>
    <property type="evidence" value="ECO:0007669"/>
    <property type="project" value="TreeGrafter"/>
</dbReference>
<dbReference type="GO" id="GO:0006096">
    <property type="term" value="P:glycolytic process"/>
    <property type="evidence" value="ECO:0007669"/>
    <property type="project" value="UniProtKB-UniRule"/>
</dbReference>
<organism evidence="14 15">
    <name type="scientific">Segatella maculosa OT 289</name>
    <dbReference type="NCBI Taxonomy" id="999422"/>
    <lineage>
        <taxon>Bacteria</taxon>
        <taxon>Pseudomonadati</taxon>
        <taxon>Bacteroidota</taxon>
        <taxon>Bacteroidia</taxon>
        <taxon>Bacteroidales</taxon>
        <taxon>Prevotellaceae</taxon>
        <taxon>Segatella</taxon>
    </lineage>
</organism>
<keyword evidence="4 11" id="KW-0312">Gluconeogenesis</keyword>
<comment type="catalytic activity">
    <reaction evidence="11">
        <text>D-glyceraldehyde 3-phosphate = dihydroxyacetone phosphate</text>
        <dbReference type="Rhea" id="RHEA:18585"/>
        <dbReference type="ChEBI" id="CHEBI:57642"/>
        <dbReference type="ChEBI" id="CHEBI:59776"/>
        <dbReference type="EC" id="5.3.1.1"/>
    </reaction>
</comment>
<dbReference type="PANTHER" id="PTHR21139:SF42">
    <property type="entry name" value="TRIOSEPHOSPHATE ISOMERASE"/>
    <property type="match status" value="1"/>
</dbReference>
<keyword evidence="10 11" id="KW-0413">Isomerase</keyword>
<feature type="binding site" evidence="11">
    <location>
        <begin position="451"/>
        <end position="453"/>
    </location>
    <ligand>
        <name>substrate</name>
    </ligand>
</feature>
<keyword evidence="8 12" id="KW-0472">Membrane</keyword>
<keyword evidence="7 12" id="KW-1133">Transmembrane helix</keyword>
<evidence type="ECO:0000313" key="14">
    <source>
        <dbReference type="EMBL" id="EHO70218.1"/>
    </source>
</evidence>